<dbReference type="SUPFAM" id="SSF46785">
    <property type="entry name" value="Winged helix' DNA-binding domain"/>
    <property type="match status" value="1"/>
</dbReference>
<feature type="domain" description="HTH crp-type" evidence="1">
    <location>
        <begin position="172"/>
        <end position="192"/>
    </location>
</feature>
<dbReference type="EMBL" id="LARY01000003">
    <property type="protein sequence ID" value="RDW99448.1"/>
    <property type="molecule type" value="Genomic_DNA"/>
</dbReference>
<dbReference type="Gene3D" id="2.60.120.10">
    <property type="entry name" value="Jelly Rolls"/>
    <property type="match status" value="1"/>
</dbReference>
<proteinExistence type="predicted"/>
<dbReference type="Pfam" id="PF00325">
    <property type="entry name" value="Crp"/>
    <property type="match status" value="1"/>
</dbReference>
<keyword evidence="3" id="KW-1185">Reference proteome</keyword>
<evidence type="ECO:0000313" key="3">
    <source>
        <dbReference type="Proteomes" id="UP000257055"/>
    </source>
</evidence>
<dbReference type="GO" id="GO:0006355">
    <property type="term" value="P:regulation of DNA-templated transcription"/>
    <property type="evidence" value="ECO:0007669"/>
    <property type="project" value="InterPro"/>
</dbReference>
<dbReference type="RefSeq" id="WP_115753837.1">
    <property type="nucleotide sequence ID" value="NZ_LARY01000003.1"/>
</dbReference>
<evidence type="ECO:0000259" key="1">
    <source>
        <dbReference type="Pfam" id="PF00325"/>
    </source>
</evidence>
<name>A0A3D8TMF7_9LIST</name>
<sequence length="216" mass="25086">MDFFSLHEKITEFHNFPSYLLSKFRYKEIDLKKGGAYKVKSNEFIIILGGLLVKEDCNRITKMCQYSFDIEGSFIFNVGDDKTCNLSNIKNSHIAVLDSNMIFDNLEKDGLLVHLFLEQYLKAEKNMDFLKVNFSNSNERIIHSMLQIARLNQRAFNLPCLVFPKEIKVINLAKYCNCNRVTVSRLLNKLKDGKYIFTEKDGLMIPEESISDLLNM</sequence>
<dbReference type="AlphaFoldDB" id="A0A3D8TMF7"/>
<protein>
    <recommendedName>
        <fullName evidence="1">HTH crp-type domain-containing protein</fullName>
    </recommendedName>
</protein>
<accession>A0A3D8TMF7</accession>
<dbReference type="InterPro" id="IPR014710">
    <property type="entry name" value="RmlC-like_jellyroll"/>
</dbReference>
<comment type="caution">
    <text evidence="2">The sequence shown here is derived from an EMBL/GenBank/DDBJ whole genome shotgun (WGS) entry which is preliminary data.</text>
</comment>
<gene>
    <name evidence="2" type="ORF">UR08_11495</name>
</gene>
<dbReference type="InterPro" id="IPR036390">
    <property type="entry name" value="WH_DNA-bd_sf"/>
</dbReference>
<dbReference type="Proteomes" id="UP000257055">
    <property type="component" value="Unassembled WGS sequence"/>
</dbReference>
<evidence type="ECO:0000313" key="2">
    <source>
        <dbReference type="EMBL" id="RDW99448.1"/>
    </source>
</evidence>
<dbReference type="GO" id="GO:0003677">
    <property type="term" value="F:DNA binding"/>
    <property type="evidence" value="ECO:0007669"/>
    <property type="project" value="InterPro"/>
</dbReference>
<reference evidence="3" key="1">
    <citation type="submission" date="2015-04" db="EMBL/GenBank/DDBJ databases">
        <authorList>
            <person name="Schardt J."/>
            <person name="Mueller-Herbst S."/>
            <person name="Scherer S."/>
            <person name="Huptas C."/>
        </authorList>
    </citation>
    <scope>NUCLEOTIDE SEQUENCE [LARGE SCALE GENOMIC DNA]</scope>
    <source>
        <strain evidence="3">Kiel-L1</strain>
    </source>
</reference>
<organism evidence="2 3">
    <name type="scientific">Listeria kieliensis</name>
    <dbReference type="NCBI Taxonomy" id="1621700"/>
    <lineage>
        <taxon>Bacteria</taxon>
        <taxon>Bacillati</taxon>
        <taxon>Bacillota</taxon>
        <taxon>Bacilli</taxon>
        <taxon>Bacillales</taxon>
        <taxon>Listeriaceae</taxon>
        <taxon>Listeria</taxon>
    </lineage>
</organism>
<dbReference type="InterPro" id="IPR012318">
    <property type="entry name" value="HTH_CRP"/>
</dbReference>